<evidence type="ECO:0000313" key="1">
    <source>
        <dbReference type="EMBL" id="KAG1315699.1"/>
    </source>
</evidence>
<dbReference type="OrthoDB" id="5570689at2759"/>
<gene>
    <name evidence="1" type="ORF">G6F64_000457</name>
</gene>
<sequence>MEISRTITILRNVKEIISVRINNQAARPVAHFKAFYRFSQEFAALNFPVFNCFSFRRSWSPCYATIDSKILCQNILDRKWRIGTDKMPLFMRISLFKRRSSTGT</sequence>
<dbReference type="Proteomes" id="UP000716291">
    <property type="component" value="Unassembled WGS sequence"/>
</dbReference>
<protein>
    <submittedName>
        <fullName evidence="1">Uncharacterized protein</fullName>
    </submittedName>
</protein>
<proteinExistence type="predicted"/>
<accession>A0A9P6XKV6</accession>
<reference evidence="1" key="1">
    <citation type="journal article" date="2020" name="Microb. Genom.">
        <title>Genetic diversity of clinical and environmental Mucorales isolates obtained from an investigation of mucormycosis cases among solid organ transplant recipients.</title>
        <authorList>
            <person name="Nguyen M.H."/>
            <person name="Kaul D."/>
            <person name="Muto C."/>
            <person name="Cheng S.J."/>
            <person name="Richter R.A."/>
            <person name="Bruno V.M."/>
            <person name="Liu G."/>
            <person name="Beyhan S."/>
            <person name="Sundermann A.J."/>
            <person name="Mounaud S."/>
            <person name="Pasculle A.W."/>
            <person name="Nierman W.C."/>
            <person name="Driscoll E."/>
            <person name="Cumbie R."/>
            <person name="Clancy C.J."/>
            <person name="Dupont C.L."/>
        </authorList>
    </citation>
    <scope>NUCLEOTIDE SEQUENCE</scope>
    <source>
        <strain evidence="1">GL11</strain>
    </source>
</reference>
<evidence type="ECO:0000313" key="2">
    <source>
        <dbReference type="Proteomes" id="UP000716291"/>
    </source>
</evidence>
<dbReference type="AlphaFoldDB" id="A0A9P6XKV6"/>
<dbReference type="EMBL" id="JAANQT010000027">
    <property type="protein sequence ID" value="KAG1315699.1"/>
    <property type="molecule type" value="Genomic_DNA"/>
</dbReference>
<organism evidence="1 2">
    <name type="scientific">Rhizopus oryzae</name>
    <name type="common">Mucormycosis agent</name>
    <name type="synonym">Rhizopus arrhizus var. delemar</name>
    <dbReference type="NCBI Taxonomy" id="64495"/>
    <lineage>
        <taxon>Eukaryota</taxon>
        <taxon>Fungi</taxon>
        <taxon>Fungi incertae sedis</taxon>
        <taxon>Mucoromycota</taxon>
        <taxon>Mucoromycotina</taxon>
        <taxon>Mucoromycetes</taxon>
        <taxon>Mucorales</taxon>
        <taxon>Mucorineae</taxon>
        <taxon>Rhizopodaceae</taxon>
        <taxon>Rhizopus</taxon>
    </lineage>
</organism>
<keyword evidence="2" id="KW-1185">Reference proteome</keyword>
<name>A0A9P6XKV6_RHIOR</name>
<comment type="caution">
    <text evidence="1">The sequence shown here is derived from an EMBL/GenBank/DDBJ whole genome shotgun (WGS) entry which is preliminary data.</text>
</comment>